<name>A0A5D2EQV2_GOSDA</name>
<keyword evidence="1" id="KW-0175">Coiled coil</keyword>
<feature type="coiled-coil region" evidence="1">
    <location>
        <begin position="4"/>
        <end position="96"/>
    </location>
</feature>
<dbReference type="Proteomes" id="UP000323506">
    <property type="component" value="Chromosome A11"/>
</dbReference>
<protein>
    <submittedName>
        <fullName evidence="2">Uncharacterized protein</fullName>
    </submittedName>
</protein>
<proteinExistence type="predicted"/>
<accession>A0A5D2EQV2</accession>
<dbReference type="InterPro" id="IPR027512">
    <property type="entry name" value="EIF3A"/>
</dbReference>
<gene>
    <name evidence="2" type="ORF">ES288_A11G316100v1</name>
</gene>
<dbReference type="GO" id="GO:0002188">
    <property type="term" value="P:translation reinitiation"/>
    <property type="evidence" value="ECO:0007669"/>
    <property type="project" value="TreeGrafter"/>
</dbReference>
<dbReference type="PANTHER" id="PTHR14005">
    <property type="entry name" value="EUKARYOTIC TRANSLATION INITIATION FACTOR 3, THETA SUBUNIT"/>
    <property type="match status" value="1"/>
</dbReference>
<evidence type="ECO:0000313" key="3">
    <source>
        <dbReference type="Proteomes" id="UP000323506"/>
    </source>
</evidence>
<dbReference type="GO" id="GO:0071540">
    <property type="term" value="C:eukaryotic translation initiation factor 3 complex, eIF3e"/>
    <property type="evidence" value="ECO:0007669"/>
    <property type="project" value="TreeGrafter"/>
</dbReference>
<dbReference type="GO" id="GO:0001732">
    <property type="term" value="P:formation of cytoplasmic translation initiation complex"/>
    <property type="evidence" value="ECO:0007669"/>
    <property type="project" value="TreeGrafter"/>
</dbReference>
<dbReference type="GO" id="GO:0003743">
    <property type="term" value="F:translation initiation factor activity"/>
    <property type="evidence" value="ECO:0007669"/>
    <property type="project" value="TreeGrafter"/>
</dbReference>
<dbReference type="EMBL" id="CM017698">
    <property type="protein sequence ID" value="TYG96044.1"/>
    <property type="molecule type" value="Genomic_DNA"/>
</dbReference>
<dbReference type="AlphaFoldDB" id="A0A5D2EQV2"/>
<keyword evidence="3" id="KW-1185">Reference proteome</keyword>
<dbReference type="GO" id="GO:0071541">
    <property type="term" value="C:eukaryotic translation initiation factor 3 complex, eIF3m"/>
    <property type="evidence" value="ECO:0007669"/>
    <property type="project" value="TreeGrafter"/>
</dbReference>
<dbReference type="GO" id="GO:0043614">
    <property type="term" value="C:multi-eIF complex"/>
    <property type="evidence" value="ECO:0007669"/>
    <property type="project" value="TreeGrafter"/>
</dbReference>
<evidence type="ECO:0000256" key="1">
    <source>
        <dbReference type="SAM" id="Coils"/>
    </source>
</evidence>
<dbReference type="PANTHER" id="PTHR14005:SF0">
    <property type="entry name" value="EUKARYOTIC TRANSLATION INITIATION FACTOR 3 SUBUNIT A"/>
    <property type="match status" value="1"/>
</dbReference>
<organism evidence="2 3">
    <name type="scientific">Gossypium darwinii</name>
    <name type="common">Darwin's cotton</name>
    <name type="synonym">Gossypium barbadense var. darwinii</name>
    <dbReference type="NCBI Taxonomy" id="34276"/>
    <lineage>
        <taxon>Eukaryota</taxon>
        <taxon>Viridiplantae</taxon>
        <taxon>Streptophyta</taxon>
        <taxon>Embryophyta</taxon>
        <taxon>Tracheophyta</taxon>
        <taxon>Spermatophyta</taxon>
        <taxon>Magnoliopsida</taxon>
        <taxon>eudicotyledons</taxon>
        <taxon>Gunneridae</taxon>
        <taxon>Pentapetalae</taxon>
        <taxon>rosids</taxon>
        <taxon>malvids</taxon>
        <taxon>Malvales</taxon>
        <taxon>Malvaceae</taxon>
        <taxon>Malvoideae</taxon>
        <taxon>Gossypium</taxon>
    </lineage>
</organism>
<dbReference type="GO" id="GO:0003729">
    <property type="term" value="F:mRNA binding"/>
    <property type="evidence" value="ECO:0007669"/>
    <property type="project" value="TreeGrafter"/>
</dbReference>
<evidence type="ECO:0000313" key="2">
    <source>
        <dbReference type="EMBL" id="TYG96044.1"/>
    </source>
</evidence>
<sequence length="111" mass="13154">MLQKKTEEAEKKRLAAVFEQQRAERIHKEIEERELEEAQALLQETEKHLKRGKRKPILEGVNSHLFSAMSLQLKERQEQEKRLQKVAKTMDHLERAKREEAAPLIEAAFQR</sequence>
<reference evidence="2 3" key="1">
    <citation type="submission" date="2019-06" db="EMBL/GenBank/DDBJ databases">
        <title>WGS assembly of Gossypium darwinii.</title>
        <authorList>
            <person name="Chen Z.J."/>
            <person name="Sreedasyam A."/>
            <person name="Ando A."/>
            <person name="Song Q."/>
            <person name="De L."/>
            <person name="Hulse-Kemp A."/>
            <person name="Ding M."/>
            <person name="Ye W."/>
            <person name="Kirkbride R."/>
            <person name="Jenkins J."/>
            <person name="Plott C."/>
            <person name="Lovell J."/>
            <person name="Lin Y.-M."/>
            <person name="Vaughn R."/>
            <person name="Liu B."/>
            <person name="Li W."/>
            <person name="Simpson S."/>
            <person name="Scheffler B."/>
            <person name="Saski C."/>
            <person name="Grover C."/>
            <person name="Hu G."/>
            <person name="Conover J."/>
            <person name="Carlson J."/>
            <person name="Shu S."/>
            <person name="Boston L."/>
            <person name="Williams M."/>
            <person name="Peterson D."/>
            <person name="Mcgee K."/>
            <person name="Jones D."/>
            <person name="Wendel J."/>
            <person name="Stelly D."/>
            <person name="Grimwood J."/>
            <person name="Schmutz J."/>
        </authorList>
    </citation>
    <scope>NUCLEOTIDE SEQUENCE [LARGE SCALE GENOMIC DNA]</scope>
    <source>
        <strain evidence="2">1808015.09</strain>
    </source>
</reference>